<evidence type="ECO:0000313" key="1">
    <source>
        <dbReference type="EMBL" id="MBG9378832.1"/>
    </source>
</evidence>
<name>A0A931MDY8_9BACT</name>
<keyword evidence="2" id="KW-1185">Reference proteome</keyword>
<dbReference type="RefSeq" id="WP_196992937.1">
    <property type="nucleotide sequence ID" value="NZ_JADWYR010000010.1"/>
</dbReference>
<dbReference type="Proteomes" id="UP000628448">
    <property type="component" value="Unassembled WGS sequence"/>
</dbReference>
<proteinExistence type="predicted"/>
<evidence type="ECO:0000313" key="2">
    <source>
        <dbReference type="Proteomes" id="UP000628448"/>
    </source>
</evidence>
<comment type="caution">
    <text evidence="1">The sequence shown here is derived from an EMBL/GenBank/DDBJ whole genome shotgun (WGS) entry which is preliminary data.</text>
</comment>
<sequence length="294" mass="34997">MSYDLYFYKPKGTSLTEQQIANYLTENLTPENENGKQWFYENQDTEVYYSLDQNEPEDDPESIELYESFNDFDNTHFSFNLNYMRPCFFGLEAFQFVEKFMTDLNLSVFNPQSASENPYKPTKEELFENWNKTNMWSSADHFDKTQSCYIPADKSNKIWNYNYNRSRLQNELGDQYFVPKIFFFKTKQTNEVIAVTSWTEHIPTVIPPADYFLLTRQYKKFFRTLKDNILVTRQTIENNFTSEFSDFQFPDCKIIHPSNAAKIKDKFNSLKAEQTLSDFAERLPMENLYNAKSD</sequence>
<dbReference type="EMBL" id="JADWYR010000010">
    <property type="protein sequence ID" value="MBG9378832.1"/>
    <property type="molecule type" value="Genomic_DNA"/>
</dbReference>
<organism evidence="1 2">
    <name type="scientific">Panacibacter microcysteis</name>
    <dbReference type="NCBI Taxonomy" id="2793269"/>
    <lineage>
        <taxon>Bacteria</taxon>
        <taxon>Pseudomonadati</taxon>
        <taxon>Bacteroidota</taxon>
        <taxon>Chitinophagia</taxon>
        <taxon>Chitinophagales</taxon>
        <taxon>Chitinophagaceae</taxon>
        <taxon>Panacibacter</taxon>
    </lineage>
</organism>
<gene>
    <name evidence="1" type="ORF">I5907_21545</name>
</gene>
<protein>
    <submittedName>
        <fullName evidence="1">Uncharacterized protein</fullName>
    </submittedName>
</protein>
<accession>A0A931MDY8</accession>
<dbReference type="AlphaFoldDB" id="A0A931MDY8"/>
<reference evidence="1" key="1">
    <citation type="submission" date="2020-11" db="EMBL/GenBank/DDBJ databases">
        <title>Bacterial whole genome sequence for Panacibacter sp. DH6.</title>
        <authorList>
            <person name="Le V."/>
            <person name="Ko S."/>
            <person name="Ahn C.-Y."/>
            <person name="Oh H.-M."/>
        </authorList>
    </citation>
    <scope>NUCLEOTIDE SEQUENCE</scope>
    <source>
        <strain evidence="1">DH6</strain>
    </source>
</reference>